<accession>A0ACC1NZL7</accession>
<evidence type="ECO:0000313" key="1">
    <source>
        <dbReference type="EMBL" id="KAJ2984006.1"/>
    </source>
</evidence>
<reference evidence="1" key="1">
    <citation type="submission" date="2022-10" db="EMBL/GenBank/DDBJ databases">
        <title>Genome Sequence of Xylaria curta.</title>
        <authorList>
            <person name="Buettner E."/>
        </authorList>
    </citation>
    <scope>NUCLEOTIDE SEQUENCE</scope>
    <source>
        <strain evidence="1">Babe10</strain>
    </source>
</reference>
<evidence type="ECO:0000313" key="2">
    <source>
        <dbReference type="Proteomes" id="UP001143856"/>
    </source>
</evidence>
<sequence length="460" mass="51273">MPWQEISPGHWQRPIGENERMIKWIGDRGHLQGQEHWSITATGTLTFSHPLEQHDLVSRLRRAWAIFRFGHPSIAATSGVDTLDYVVPTPVTLEQWTEETFHVILDPDSKVSDLIANIRPTPYVVGYYFIESNQMVLHMAHWRTDGVGALQLLNAFFAAIAADTDHASVQWGTEPARLTPSIEDVLELPLEPTPEIKAATTDCLASFGKIPGSVGLPYQGDIATSPRGTRGVRYSFSELASASILAACKAQGLRLLSAIHASLAIINLKLGVNQSIGDRGHYTSTMRFNLRPYLKSPFNSPQYASALYTGGFFSLVNPDVSWKEAAAQYEALYANGLSRYFLSARREYAIKALGMMTQNAGSTLIRSEIDISSIDDTENIVAQVHYGRAEPKGSRLELAVEDINIGVECLTRENYLFCWVFRGEIKFHLVYNEAFYSSIFMERTLEALVQNLQRALGIEN</sequence>
<comment type="caution">
    <text evidence="1">The sequence shown here is derived from an EMBL/GenBank/DDBJ whole genome shotgun (WGS) entry which is preliminary data.</text>
</comment>
<dbReference type="Proteomes" id="UP001143856">
    <property type="component" value="Unassembled WGS sequence"/>
</dbReference>
<name>A0ACC1NZL7_9PEZI</name>
<keyword evidence="2" id="KW-1185">Reference proteome</keyword>
<gene>
    <name evidence="1" type="ORF">NUW58_g6153</name>
</gene>
<proteinExistence type="predicted"/>
<organism evidence="1 2">
    <name type="scientific">Xylaria curta</name>
    <dbReference type="NCBI Taxonomy" id="42375"/>
    <lineage>
        <taxon>Eukaryota</taxon>
        <taxon>Fungi</taxon>
        <taxon>Dikarya</taxon>
        <taxon>Ascomycota</taxon>
        <taxon>Pezizomycotina</taxon>
        <taxon>Sordariomycetes</taxon>
        <taxon>Xylariomycetidae</taxon>
        <taxon>Xylariales</taxon>
        <taxon>Xylariaceae</taxon>
        <taxon>Xylaria</taxon>
    </lineage>
</organism>
<protein>
    <submittedName>
        <fullName evidence="1">Uncharacterized protein</fullName>
    </submittedName>
</protein>
<dbReference type="EMBL" id="JAPDGR010001334">
    <property type="protein sequence ID" value="KAJ2984006.1"/>
    <property type="molecule type" value="Genomic_DNA"/>
</dbReference>